<dbReference type="Proteomes" id="UP000811545">
    <property type="component" value="Unassembled WGS sequence"/>
</dbReference>
<reference evidence="2 3" key="1">
    <citation type="journal article" date="2021" name="bioRxiv">
        <title>Unique metabolic strategies in Hadean analogues reveal hints for primordial physiology.</title>
        <authorList>
            <person name="Nobu M.K."/>
            <person name="Nakai R."/>
            <person name="Tamazawa S."/>
            <person name="Mori H."/>
            <person name="Toyoda A."/>
            <person name="Ijiri A."/>
            <person name="Suzuki S."/>
            <person name="Kurokawa K."/>
            <person name="Kamagata Y."/>
            <person name="Tamaki H."/>
        </authorList>
    </citation>
    <scope>NUCLEOTIDE SEQUENCE [LARGE SCALE GENOMIC DNA]</scope>
    <source>
        <strain evidence="2">BS525</strain>
    </source>
</reference>
<keyword evidence="1" id="KW-1133">Transmembrane helix</keyword>
<comment type="caution">
    <text evidence="2">The sequence shown here is derived from an EMBL/GenBank/DDBJ whole genome shotgun (WGS) entry which is preliminary data.</text>
</comment>
<evidence type="ECO:0000313" key="2">
    <source>
        <dbReference type="EMBL" id="MBT9146144.1"/>
    </source>
</evidence>
<organism evidence="2 3">
    <name type="scientific">Psychracetigena formicireducens</name>
    <dbReference type="NCBI Taxonomy" id="2986056"/>
    <lineage>
        <taxon>Bacteria</taxon>
        <taxon>Bacillati</taxon>
        <taxon>Candidatus Lithacetigenota</taxon>
        <taxon>Candidatus Psychracetigena</taxon>
    </lineage>
</organism>
<gene>
    <name evidence="2" type="ORF">DDT42_02026</name>
</gene>
<keyword evidence="1" id="KW-0812">Transmembrane</keyword>
<accession>A0A9E2F238</accession>
<evidence type="ECO:0000313" key="3">
    <source>
        <dbReference type="Proteomes" id="UP000811545"/>
    </source>
</evidence>
<dbReference type="AlphaFoldDB" id="A0A9E2F238"/>
<proteinExistence type="predicted"/>
<protein>
    <submittedName>
        <fullName evidence="2">Uncharacterized protein</fullName>
    </submittedName>
</protein>
<keyword evidence="1" id="KW-0472">Membrane</keyword>
<evidence type="ECO:0000256" key="1">
    <source>
        <dbReference type="SAM" id="Phobius"/>
    </source>
</evidence>
<feature type="transmembrane region" description="Helical" evidence="1">
    <location>
        <begin position="7"/>
        <end position="29"/>
    </location>
</feature>
<feature type="transmembrane region" description="Helical" evidence="1">
    <location>
        <begin position="154"/>
        <end position="175"/>
    </location>
</feature>
<dbReference type="EMBL" id="QLTW01000345">
    <property type="protein sequence ID" value="MBT9146144.1"/>
    <property type="molecule type" value="Genomic_DNA"/>
</dbReference>
<sequence>MKDISAIGGYIVVIVIGMVLTASVVPVAFDHMFAAGNTTIGNSTVRGINIQPVGAQTVGSLFIPRGDRVAANITGSVSITGATPPVVFTYQIIVNDAVVVTRTASATHTFDHDISAFLVAGRTATVRINTTANTNVTAAVYEHTVHGNVRWDRAIMGIWGILPLLMVVVLLLFWVGRMRIGGG</sequence>
<name>A0A9E2F238_PSYF1</name>